<protein>
    <submittedName>
        <fullName evidence="2">Uncharacterized protein</fullName>
    </submittedName>
</protein>
<name>E4XQ13_OIKDI</name>
<keyword evidence="3" id="KW-1185">Reference proteome</keyword>
<evidence type="ECO:0000313" key="3">
    <source>
        <dbReference type="Proteomes" id="UP000001307"/>
    </source>
</evidence>
<dbReference type="EMBL" id="FN653099">
    <property type="protein sequence ID" value="CBY11899.1"/>
    <property type="molecule type" value="Genomic_DNA"/>
</dbReference>
<feature type="compositionally biased region" description="Basic residues" evidence="1">
    <location>
        <begin position="99"/>
        <end position="110"/>
    </location>
</feature>
<organism evidence="2">
    <name type="scientific">Oikopleura dioica</name>
    <name type="common">Tunicate</name>
    <dbReference type="NCBI Taxonomy" id="34765"/>
    <lineage>
        <taxon>Eukaryota</taxon>
        <taxon>Metazoa</taxon>
        <taxon>Chordata</taxon>
        <taxon>Tunicata</taxon>
        <taxon>Appendicularia</taxon>
        <taxon>Copelata</taxon>
        <taxon>Oikopleuridae</taxon>
        <taxon>Oikopleura</taxon>
    </lineage>
</organism>
<feature type="region of interest" description="Disordered" evidence="1">
    <location>
        <begin position="60"/>
        <end position="136"/>
    </location>
</feature>
<dbReference type="Proteomes" id="UP000001307">
    <property type="component" value="Unassembled WGS sequence"/>
</dbReference>
<accession>E4XQ13</accession>
<proteinExistence type="predicted"/>
<dbReference type="InParanoid" id="E4XQ13"/>
<sequence length="307" mass="35459">MMDDDESDEMEQDLEIDEFFDKIKFFTPKSATKIRKLKELLCQKDELIFNLRSELTKAQDALKTQRNTDNELEELDIISPSKKKRPKQLSSSSEEELRRKKRVQPRKKGRKIEYYEKAGNSSTSSGHQMLPSKLLNLKPKDKYLPVPKKALSEEKKISFEKKSQISSRSRQSSNPNNSKARSSKSHDISQHFIKNSSKKDKITPEKTNSPKLNSFSPLEDVQLIDSSEDEDETQISMFRTGLHIRANFLGFPDRRPTRDQKFLYCPTEARPDPKLPENPKVARKPESGRVPSHFSGPKSRVFRGFPT</sequence>
<feature type="compositionally biased region" description="Polar residues" evidence="1">
    <location>
        <begin position="205"/>
        <end position="216"/>
    </location>
</feature>
<evidence type="ECO:0000313" key="2">
    <source>
        <dbReference type="EMBL" id="CBY11899.1"/>
    </source>
</evidence>
<reference evidence="2" key="1">
    <citation type="journal article" date="2010" name="Science">
        <title>Plasticity of animal genome architecture unmasked by rapid evolution of a pelagic tunicate.</title>
        <authorList>
            <person name="Denoeud F."/>
            <person name="Henriet S."/>
            <person name="Mungpakdee S."/>
            <person name="Aury J.M."/>
            <person name="Da Silva C."/>
            <person name="Brinkmann H."/>
            <person name="Mikhaleva J."/>
            <person name="Olsen L.C."/>
            <person name="Jubin C."/>
            <person name="Canestro C."/>
            <person name="Bouquet J.M."/>
            <person name="Danks G."/>
            <person name="Poulain J."/>
            <person name="Campsteijn C."/>
            <person name="Adamski M."/>
            <person name="Cross I."/>
            <person name="Yadetie F."/>
            <person name="Muffato M."/>
            <person name="Louis A."/>
            <person name="Butcher S."/>
            <person name="Tsagkogeorga G."/>
            <person name="Konrad A."/>
            <person name="Singh S."/>
            <person name="Jensen M.F."/>
            <person name="Cong E.H."/>
            <person name="Eikeseth-Otteraa H."/>
            <person name="Noel B."/>
            <person name="Anthouard V."/>
            <person name="Porcel B.M."/>
            <person name="Kachouri-Lafond R."/>
            <person name="Nishino A."/>
            <person name="Ugolini M."/>
            <person name="Chourrout P."/>
            <person name="Nishida H."/>
            <person name="Aasland R."/>
            <person name="Huzurbazar S."/>
            <person name="Westhof E."/>
            <person name="Delsuc F."/>
            <person name="Lehrach H."/>
            <person name="Reinhardt R."/>
            <person name="Weissenbach J."/>
            <person name="Roy S.W."/>
            <person name="Artiguenave F."/>
            <person name="Postlethwait J.H."/>
            <person name="Manak J.R."/>
            <person name="Thompson E.M."/>
            <person name="Jaillon O."/>
            <person name="Du Pasquier L."/>
            <person name="Boudinot P."/>
            <person name="Liberles D.A."/>
            <person name="Volff J.N."/>
            <person name="Philippe H."/>
            <person name="Lenhard B."/>
            <person name="Roest Crollius H."/>
            <person name="Wincker P."/>
            <person name="Chourrout D."/>
        </authorList>
    </citation>
    <scope>NUCLEOTIDE SEQUENCE [LARGE SCALE GENOMIC DNA]</scope>
</reference>
<feature type="region of interest" description="Disordered" evidence="1">
    <location>
        <begin position="155"/>
        <end position="219"/>
    </location>
</feature>
<evidence type="ECO:0000256" key="1">
    <source>
        <dbReference type="SAM" id="MobiDB-lite"/>
    </source>
</evidence>
<feature type="region of interest" description="Disordered" evidence="1">
    <location>
        <begin position="266"/>
        <end position="307"/>
    </location>
</feature>
<gene>
    <name evidence="2" type="ORF">GSOID_T00017305001</name>
</gene>
<dbReference type="AlphaFoldDB" id="E4XQ13"/>
<feature type="compositionally biased region" description="Low complexity" evidence="1">
    <location>
        <begin position="164"/>
        <end position="179"/>
    </location>
</feature>